<reference evidence="2 3" key="1">
    <citation type="submission" date="2023-01" db="EMBL/GenBank/DDBJ databases">
        <title>Novel diversity within Roseofilum (Cyanobacteria; Desertifilaceae) from marine benthic mats with descriptions of four novel species.</title>
        <authorList>
            <person name="Wang Y."/>
            <person name="Berthold D.E."/>
            <person name="Hu J."/>
            <person name="Lefler F.W."/>
            <person name="Laughinghouse H.D. IV."/>
        </authorList>
    </citation>
    <scope>NUCLEOTIDE SEQUENCE [LARGE SCALE GENOMIC DNA]</scope>
    <source>
        <strain evidence="2 3">BLCC-M114</strain>
    </source>
</reference>
<dbReference type="PROSITE" id="PS51257">
    <property type="entry name" value="PROKAR_LIPOPROTEIN"/>
    <property type="match status" value="1"/>
</dbReference>
<sequence>MKTQLSPQTIFLTTCVSLFLGLTSCQPTSESSSSSSSGSLPPEEVTIRSGHSSWVEESFQTQVVNIGLEQLGYQIDSVKELEYPGIYLSVANGDLDYSVVYYQPGHEEFFNNAGGEEKLTGVGLLIESGTQGYLIDKKTADEYGITNIEQFQDPEIAQLFDFDGDGKANLTGCNPGWGCEKNTNHHIEVYELEDTVEHDQGSYTALLADAITRYEEGEPIFYYAYNPHWVGAVLRPGEDVIWLEVPFTSLPEEMTNISEADTTFNGKNLGLPATTQQVMSNPEFLAQNPVAKRWFELVQISLEDMNEASLKIKEGANTSEAIRRLAEEWVAENQEQFDRWIEEAKAAGE</sequence>
<evidence type="ECO:0000313" key="3">
    <source>
        <dbReference type="Proteomes" id="UP001235849"/>
    </source>
</evidence>
<organism evidence="2 3">
    <name type="scientific">Roseofilum capinflatum BLCC-M114</name>
    <dbReference type="NCBI Taxonomy" id="3022440"/>
    <lineage>
        <taxon>Bacteria</taxon>
        <taxon>Bacillati</taxon>
        <taxon>Cyanobacteriota</taxon>
        <taxon>Cyanophyceae</taxon>
        <taxon>Desertifilales</taxon>
        <taxon>Desertifilaceae</taxon>
        <taxon>Roseofilum</taxon>
        <taxon>Roseofilum capinflatum</taxon>
    </lineage>
</organism>
<dbReference type="CDD" id="cd13638">
    <property type="entry name" value="PBP2_EcProx_like"/>
    <property type="match status" value="1"/>
</dbReference>
<comment type="caution">
    <text evidence="2">The sequence shown here is derived from an EMBL/GenBank/DDBJ whole genome shotgun (WGS) entry which is preliminary data.</text>
</comment>
<evidence type="ECO:0000259" key="1">
    <source>
        <dbReference type="Pfam" id="PF04069"/>
    </source>
</evidence>
<proteinExistence type="predicted"/>
<dbReference type="Pfam" id="PF04069">
    <property type="entry name" value="OpuAC"/>
    <property type="match status" value="1"/>
</dbReference>
<keyword evidence="3" id="KW-1185">Reference proteome</keyword>
<evidence type="ECO:0000313" key="2">
    <source>
        <dbReference type="EMBL" id="MDJ1173928.1"/>
    </source>
</evidence>
<dbReference type="InterPro" id="IPR007210">
    <property type="entry name" value="ABC_Gly_betaine_transp_sub-bd"/>
</dbReference>
<protein>
    <submittedName>
        <fullName evidence="2">Glycine betaine/L-proline ABC transporter substrate-binding protein ProX</fullName>
    </submittedName>
</protein>
<dbReference type="NCBIfam" id="NF008334">
    <property type="entry name" value="PRK11119.1"/>
    <property type="match status" value="1"/>
</dbReference>
<dbReference type="EMBL" id="JAQOSO010000036">
    <property type="protein sequence ID" value="MDJ1173928.1"/>
    <property type="molecule type" value="Genomic_DNA"/>
</dbReference>
<dbReference type="RefSeq" id="WP_283766270.1">
    <property type="nucleotide sequence ID" value="NZ_JAQOSO010000036.1"/>
</dbReference>
<feature type="domain" description="ABC-type glycine betaine transport system substrate-binding" evidence="1">
    <location>
        <begin position="46"/>
        <end position="332"/>
    </location>
</feature>
<name>A0ABT7B419_9CYAN</name>
<dbReference type="Proteomes" id="UP001235849">
    <property type="component" value="Unassembled WGS sequence"/>
</dbReference>
<dbReference type="Gene3D" id="3.40.190.100">
    <property type="entry name" value="Glycine betaine-binding periplasmic protein, domain 2"/>
    <property type="match status" value="1"/>
</dbReference>
<dbReference type="Gene3D" id="3.40.190.10">
    <property type="entry name" value="Periplasmic binding protein-like II"/>
    <property type="match status" value="1"/>
</dbReference>
<dbReference type="SUPFAM" id="SSF53850">
    <property type="entry name" value="Periplasmic binding protein-like II"/>
    <property type="match status" value="1"/>
</dbReference>
<gene>
    <name evidence="2" type="primary">proX</name>
    <name evidence="2" type="ORF">PMG25_07465</name>
</gene>
<accession>A0ABT7B419</accession>